<gene>
    <name evidence="1" type="ORF">RDB_LOCUS126784</name>
</gene>
<dbReference type="Proteomes" id="UP000663853">
    <property type="component" value="Unassembled WGS sequence"/>
</dbReference>
<comment type="caution">
    <text evidence="1">The sequence shown here is derived from an EMBL/GenBank/DDBJ whole genome shotgun (WGS) entry which is preliminary data.</text>
</comment>
<sequence>MIPGLDWSAVSSHPCNNPVDNTRIKMSGTSLIVWNRRPEKWTGFFAHILHSHRHQDRLFGYCSTCMIKTQCQPKTLFLTPHCLSTRAFCMLTTIEMGNTTQPMKKSTAIAKLPELSYELIAIIADFLFEFTPPNHTGNVENETICCVKPEWRHVVGFMAASPQLHRIGLERWVAVLAIRTAKDLEVALSFSQHIRELIFVDIAFSLLNNSALSRFPRVCTISVDCHEDVRPVSSVHRFTYRDIVTCLPKTLRHLEIKHAHGPDVNVIACVKRCCPNLESLWLGRCTAFNRIPACQFWESFPFEHDSYISCEGSASYAHSLGDELALLKNLRSLRLGIYLIPSTAILAHRCFHVHNQPAPPQINWQAALAPPPNAAAPQLQQQPPQVSDLIALLHQAPEEKECQWCREEFFVPSESTVTSTNRILKAAVPSLDYIEWMDWFTPKHLGILSSRA</sequence>
<evidence type="ECO:0000313" key="1">
    <source>
        <dbReference type="EMBL" id="CAE6510454.1"/>
    </source>
</evidence>
<proteinExistence type="predicted"/>
<accession>A0A8H3HGD7</accession>
<reference evidence="1" key="1">
    <citation type="submission" date="2021-01" db="EMBL/GenBank/DDBJ databases">
        <authorList>
            <person name="Kaushik A."/>
        </authorList>
    </citation>
    <scope>NUCLEOTIDE SEQUENCE</scope>
    <source>
        <strain evidence="1">AG6-10EEA</strain>
    </source>
</reference>
<organism evidence="1 2">
    <name type="scientific">Rhizoctonia solani</name>
    <dbReference type="NCBI Taxonomy" id="456999"/>
    <lineage>
        <taxon>Eukaryota</taxon>
        <taxon>Fungi</taxon>
        <taxon>Dikarya</taxon>
        <taxon>Basidiomycota</taxon>
        <taxon>Agaricomycotina</taxon>
        <taxon>Agaricomycetes</taxon>
        <taxon>Cantharellales</taxon>
        <taxon>Ceratobasidiaceae</taxon>
        <taxon>Rhizoctonia</taxon>
    </lineage>
</organism>
<dbReference type="EMBL" id="CAJMXA010003674">
    <property type="protein sequence ID" value="CAE6510454.1"/>
    <property type="molecule type" value="Genomic_DNA"/>
</dbReference>
<protein>
    <submittedName>
        <fullName evidence="1">Uncharacterized protein</fullName>
    </submittedName>
</protein>
<evidence type="ECO:0000313" key="2">
    <source>
        <dbReference type="Proteomes" id="UP000663853"/>
    </source>
</evidence>
<dbReference type="AlphaFoldDB" id="A0A8H3HGD7"/>
<dbReference type="SUPFAM" id="SSF52047">
    <property type="entry name" value="RNI-like"/>
    <property type="match status" value="1"/>
</dbReference>
<name>A0A8H3HGD7_9AGAM</name>